<dbReference type="PANTHER" id="PTHR24209:SF7">
    <property type="entry name" value="PROTEIN DA1-RELATED 2"/>
    <property type="match status" value="1"/>
</dbReference>
<keyword evidence="3" id="KW-0440">LIM domain</keyword>
<evidence type="ECO:0000256" key="2">
    <source>
        <dbReference type="ARBA" id="ARBA00022833"/>
    </source>
</evidence>
<dbReference type="EMBL" id="JAVIJP010000007">
    <property type="protein sequence ID" value="KAL3650198.1"/>
    <property type="molecule type" value="Genomic_DNA"/>
</dbReference>
<dbReference type="Proteomes" id="UP001632038">
    <property type="component" value="Unassembled WGS sequence"/>
</dbReference>
<organism evidence="6 7">
    <name type="scientific">Castilleja foliolosa</name>
    <dbReference type="NCBI Taxonomy" id="1961234"/>
    <lineage>
        <taxon>Eukaryota</taxon>
        <taxon>Viridiplantae</taxon>
        <taxon>Streptophyta</taxon>
        <taxon>Embryophyta</taxon>
        <taxon>Tracheophyta</taxon>
        <taxon>Spermatophyta</taxon>
        <taxon>Magnoliopsida</taxon>
        <taxon>eudicotyledons</taxon>
        <taxon>Gunneridae</taxon>
        <taxon>Pentapetalae</taxon>
        <taxon>asterids</taxon>
        <taxon>lamiids</taxon>
        <taxon>Lamiales</taxon>
        <taxon>Orobanchaceae</taxon>
        <taxon>Pedicularideae</taxon>
        <taxon>Castillejinae</taxon>
        <taxon>Castilleja</taxon>
    </lineage>
</organism>
<dbReference type="Pfam" id="PF12315">
    <property type="entry name" value="DA1-like"/>
    <property type="match status" value="1"/>
</dbReference>
<dbReference type="CDD" id="cd09396">
    <property type="entry name" value="LIM_DA1"/>
    <property type="match status" value="1"/>
</dbReference>
<keyword evidence="2 3" id="KW-0862">Zinc</keyword>
<evidence type="ECO:0000313" key="6">
    <source>
        <dbReference type="EMBL" id="KAL3650198.1"/>
    </source>
</evidence>
<dbReference type="Gene3D" id="2.10.110.10">
    <property type="entry name" value="Cysteine Rich Protein"/>
    <property type="match status" value="1"/>
</dbReference>
<dbReference type="InterPro" id="IPR045218">
    <property type="entry name" value="DA1-like"/>
</dbReference>
<feature type="compositionally biased region" description="Low complexity" evidence="4">
    <location>
        <begin position="467"/>
        <end position="489"/>
    </location>
</feature>
<dbReference type="GO" id="GO:0046872">
    <property type="term" value="F:metal ion binding"/>
    <property type="evidence" value="ECO:0007669"/>
    <property type="project" value="UniProtKB-KW"/>
</dbReference>
<evidence type="ECO:0000313" key="7">
    <source>
        <dbReference type="Proteomes" id="UP001632038"/>
    </source>
</evidence>
<dbReference type="InterPro" id="IPR001781">
    <property type="entry name" value="Znf_LIM"/>
</dbReference>
<name>A0ABD3E6U6_9LAMI</name>
<keyword evidence="1 3" id="KW-0479">Metal-binding</keyword>
<accession>A0ABD3E6U6</accession>
<dbReference type="PROSITE" id="PS50023">
    <property type="entry name" value="LIM_DOMAIN_2"/>
    <property type="match status" value="1"/>
</dbReference>
<protein>
    <submittedName>
        <fullName evidence="6">Protein DA1-related 2</fullName>
    </submittedName>
</protein>
<sequence length="548" mass="62322">MMPFFSFYSLSFSSSSSSSSSSLLVLFTISEPPFKTLSCLLQMSTTFRSLVFMWHVVYSYAERKSRIMKWLSRFFKGGPGNNRRVTTGGQQPAQSFGDENTVWRAPVRSLDDRSRANKEKEELDRAIALSMAEDLKKPNGYKWRTDNEDDLARTVNDGFNSAPYPSYAPNDYYHRGYRLCGGCKQDIAYGSYLGCMGMFYHPECFRCRACRYPITEHEEETHIISPASKSSLIPNVKFVINLYIPTNGVGLIEYRCHPYWSQKYCPSHEHDNTARCCSCERLESWKTRYISLGDGRSVCLECMESAIMDTGDCQPLYHSIRDFYEGMNMRINQQIPMLLVERHALNDAIEGEKHGFHHMPETRGLCLSEEQTVTSVLKRPRIERAGLVGIRTQPQKLIRRCEVTAILVLYGLPRLLTGAILAHELMHGWLRLNGYRNLAPEVEEGICQVLSHMWLESEVLPETRNMASTSSASTSMASTSSSSSHWSSSKKGGRSSVENKLGEFFMHQIEHDASPAYGGGYRAAMSAVNKYGLRRTLDHIQYTFTFPE</sequence>
<feature type="region of interest" description="Disordered" evidence="4">
    <location>
        <begin position="465"/>
        <end position="494"/>
    </location>
</feature>
<feature type="domain" description="LIM zinc-binding" evidence="5">
    <location>
        <begin position="178"/>
        <end position="275"/>
    </location>
</feature>
<gene>
    <name evidence="6" type="primary">DAR2</name>
    <name evidence="6" type="ORF">CASFOL_006601</name>
</gene>
<evidence type="ECO:0000256" key="4">
    <source>
        <dbReference type="SAM" id="MobiDB-lite"/>
    </source>
</evidence>
<comment type="caution">
    <text evidence="6">The sequence shown here is derived from an EMBL/GenBank/DDBJ whole genome shotgun (WGS) entry which is preliminary data.</text>
</comment>
<dbReference type="InterPro" id="IPR022087">
    <property type="entry name" value="DA1-like_dom"/>
</dbReference>
<reference evidence="7" key="1">
    <citation type="journal article" date="2024" name="IScience">
        <title>Strigolactones Initiate the Formation of Haustorium-like Structures in Castilleja.</title>
        <authorList>
            <person name="Buerger M."/>
            <person name="Peterson D."/>
            <person name="Chory J."/>
        </authorList>
    </citation>
    <scope>NUCLEOTIDE SEQUENCE [LARGE SCALE GENOMIC DNA]</scope>
</reference>
<proteinExistence type="predicted"/>
<dbReference type="AlphaFoldDB" id="A0ABD3E6U6"/>
<evidence type="ECO:0000259" key="5">
    <source>
        <dbReference type="PROSITE" id="PS50023"/>
    </source>
</evidence>
<dbReference type="SUPFAM" id="SSF57716">
    <property type="entry name" value="Glucocorticoid receptor-like (DNA-binding domain)"/>
    <property type="match status" value="1"/>
</dbReference>
<evidence type="ECO:0000256" key="1">
    <source>
        <dbReference type="ARBA" id="ARBA00022723"/>
    </source>
</evidence>
<dbReference type="PANTHER" id="PTHR24209">
    <property type="entry name" value="PROTEIN DA1-RELATED 2"/>
    <property type="match status" value="1"/>
</dbReference>
<dbReference type="Pfam" id="PF00412">
    <property type="entry name" value="LIM"/>
    <property type="match status" value="1"/>
</dbReference>
<keyword evidence="7" id="KW-1185">Reference proteome</keyword>
<evidence type="ECO:0000256" key="3">
    <source>
        <dbReference type="PROSITE-ProRule" id="PRU00125"/>
    </source>
</evidence>
<dbReference type="PROSITE" id="PS00478">
    <property type="entry name" value="LIM_DOMAIN_1"/>
    <property type="match status" value="1"/>
</dbReference>